<keyword evidence="7" id="KW-1185">Reference proteome</keyword>
<gene>
    <name evidence="5" type="ORF">CEPIT_LOCUS20537</name>
    <name evidence="6" type="ORF">CEPIT_LOCUS41232</name>
</gene>
<evidence type="ECO:0000256" key="1">
    <source>
        <dbReference type="ARBA" id="ARBA00005336"/>
    </source>
</evidence>
<dbReference type="InterPro" id="IPR036962">
    <property type="entry name" value="Glyco_hydro_3_N_sf"/>
</dbReference>
<sequence>MRLVLVFAAFVSVVASTEWTQQPFSCDPADQKTKSLGFCQTNLSISARAADLVSRFTLDEKIAQLVSSAPAIPRLSIPAYQWWSEALHGVAYSRGTPLNGTITTATSFPQVILAAASFNEHLWYRIGQVIGVEARAIYNAGESRGLTLWAPNINIFRDPRWGRGQETPGEDPTVTGKYAVAFVRGVQGDTFLGGKKNLNHLQASACCKHFTAYDMENWHGNYRYGFNAIVTKQDLADTYQPPFKKCIQEARASGLMCGYNSVNGIPSCADHNLLTIVARHQWGFQGYIASDCDAVKNVFRDHNYTKTEEETVADVLHADYGPFTMSGHGVIFSGSLQMSMRSCTFTWKLQRPRHKIWSSTEFPERKAHHQYMVGGTTAKRFRTMNLPTQVKSRTTQIMNKVFVVMWIHPRGMMQTMK</sequence>
<keyword evidence="3" id="KW-0732">Signal</keyword>
<evidence type="ECO:0000256" key="3">
    <source>
        <dbReference type="SAM" id="SignalP"/>
    </source>
</evidence>
<dbReference type="InterPro" id="IPR044993">
    <property type="entry name" value="BXL"/>
</dbReference>
<keyword evidence="2" id="KW-0378">Hydrolase</keyword>
<dbReference type="SUPFAM" id="SSF51445">
    <property type="entry name" value="(Trans)glycosidases"/>
    <property type="match status" value="1"/>
</dbReference>
<dbReference type="GO" id="GO:0046556">
    <property type="term" value="F:alpha-L-arabinofuranosidase activity"/>
    <property type="evidence" value="ECO:0007669"/>
    <property type="project" value="TreeGrafter"/>
</dbReference>
<proteinExistence type="inferred from homology"/>
<dbReference type="Proteomes" id="UP001152523">
    <property type="component" value="Unassembled WGS sequence"/>
</dbReference>
<dbReference type="Pfam" id="PF00933">
    <property type="entry name" value="Glyco_hydro_3"/>
    <property type="match status" value="1"/>
</dbReference>
<protein>
    <recommendedName>
        <fullName evidence="4">Glycoside hydrolase family 3 N-terminal domain-containing protein</fullName>
    </recommendedName>
</protein>
<dbReference type="InterPro" id="IPR017853">
    <property type="entry name" value="GH"/>
</dbReference>
<feature type="chain" id="PRO_5044713542" description="Glycoside hydrolase family 3 N-terminal domain-containing protein" evidence="3">
    <location>
        <begin position="17"/>
        <end position="417"/>
    </location>
</feature>
<dbReference type="PRINTS" id="PR00133">
    <property type="entry name" value="GLHYDRLASE3"/>
</dbReference>
<dbReference type="EMBL" id="CAMAPF010001060">
    <property type="protein sequence ID" value="CAH9144162.1"/>
    <property type="molecule type" value="Genomic_DNA"/>
</dbReference>
<dbReference type="GO" id="GO:0031222">
    <property type="term" value="P:arabinan catabolic process"/>
    <property type="evidence" value="ECO:0007669"/>
    <property type="project" value="TreeGrafter"/>
</dbReference>
<dbReference type="GO" id="GO:0009044">
    <property type="term" value="F:xylan 1,4-beta-xylosidase activity"/>
    <property type="evidence" value="ECO:0007669"/>
    <property type="project" value="InterPro"/>
</dbReference>
<dbReference type="EMBL" id="CAMAPF010000216">
    <property type="protein sequence ID" value="CAH9114020.1"/>
    <property type="molecule type" value="Genomic_DNA"/>
</dbReference>
<comment type="caution">
    <text evidence="6">The sequence shown here is derived from an EMBL/GenBank/DDBJ whole genome shotgun (WGS) entry which is preliminary data.</text>
</comment>
<name>A0AAV0G967_9ASTE</name>
<evidence type="ECO:0000256" key="2">
    <source>
        <dbReference type="ARBA" id="ARBA00022801"/>
    </source>
</evidence>
<dbReference type="InterPro" id="IPR001764">
    <property type="entry name" value="Glyco_hydro_3_N"/>
</dbReference>
<dbReference type="AlphaFoldDB" id="A0AAV0G967"/>
<evidence type="ECO:0000313" key="6">
    <source>
        <dbReference type="EMBL" id="CAH9144162.1"/>
    </source>
</evidence>
<dbReference type="PANTHER" id="PTHR42721">
    <property type="entry name" value="SUGAR HYDROLASE-RELATED"/>
    <property type="match status" value="1"/>
</dbReference>
<feature type="domain" description="Glycoside hydrolase family 3 N-terminal" evidence="4">
    <location>
        <begin position="102"/>
        <end position="309"/>
    </location>
</feature>
<comment type="similarity">
    <text evidence="1">Belongs to the glycosyl hydrolase 3 family.</text>
</comment>
<evidence type="ECO:0000313" key="7">
    <source>
        <dbReference type="Proteomes" id="UP001152523"/>
    </source>
</evidence>
<dbReference type="Gene3D" id="3.20.20.300">
    <property type="entry name" value="Glycoside hydrolase, family 3, N-terminal domain"/>
    <property type="match status" value="1"/>
</dbReference>
<organism evidence="6 7">
    <name type="scientific">Cuscuta epithymum</name>
    <dbReference type="NCBI Taxonomy" id="186058"/>
    <lineage>
        <taxon>Eukaryota</taxon>
        <taxon>Viridiplantae</taxon>
        <taxon>Streptophyta</taxon>
        <taxon>Embryophyta</taxon>
        <taxon>Tracheophyta</taxon>
        <taxon>Spermatophyta</taxon>
        <taxon>Magnoliopsida</taxon>
        <taxon>eudicotyledons</taxon>
        <taxon>Gunneridae</taxon>
        <taxon>Pentapetalae</taxon>
        <taxon>asterids</taxon>
        <taxon>lamiids</taxon>
        <taxon>Solanales</taxon>
        <taxon>Convolvulaceae</taxon>
        <taxon>Cuscuteae</taxon>
        <taxon>Cuscuta</taxon>
        <taxon>Cuscuta subgen. Cuscuta</taxon>
    </lineage>
</organism>
<dbReference type="GO" id="GO:0009505">
    <property type="term" value="C:plant-type cell wall"/>
    <property type="evidence" value="ECO:0007669"/>
    <property type="project" value="TreeGrafter"/>
</dbReference>
<reference evidence="6" key="1">
    <citation type="submission" date="2022-07" db="EMBL/GenBank/DDBJ databases">
        <authorList>
            <person name="Macas J."/>
            <person name="Novak P."/>
            <person name="Neumann P."/>
        </authorList>
    </citation>
    <scope>NUCLEOTIDE SEQUENCE</scope>
</reference>
<accession>A0AAV0G967</accession>
<evidence type="ECO:0000259" key="4">
    <source>
        <dbReference type="Pfam" id="PF00933"/>
    </source>
</evidence>
<evidence type="ECO:0000313" key="5">
    <source>
        <dbReference type="EMBL" id="CAH9114020.1"/>
    </source>
</evidence>
<feature type="signal peptide" evidence="3">
    <location>
        <begin position="1"/>
        <end position="16"/>
    </location>
</feature>
<dbReference type="GO" id="GO:0045493">
    <property type="term" value="P:xylan catabolic process"/>
    <property type="evidence" value="ECO:0007669"/>
    <property type="project" value="InterPro"/>
</dbReference>
<dbReference type="PANTHER" id="PTHR42721:SF3">
    <property type="entry name" value="BETA-D-XYLOSIDASE 5-RELATED"/>
    <property type="match status" value="1"/>
</dbReference>